<proteinExistence type="predicted"/>
<evidence type="ECO:0008006" key="5">
    <source>
        <dbReference type="Google" id="ProtNLM"/>
    </source>
</evidence>
<keyword evidence="4" id="KW-1185">Reference proteome</keyword>
<feature type="region of interest" description="Disordered" evidence="1">
    <location>
        <begin position="43"/>
        <end position="75"/>
    </location>
</feature>
<dbReference type="EMBL" id="JBHTKR010000001">
    <property type="protein sequence ID" value="MFD1193218.1"/>
    <property type="molecule type" value="Genomic_DNA"/>
</dbReference>
<comment type="caution">
    <text evidence="3">The sequence shown here is derived from an EMBL/GenBank/DDBJ whole genome shotgun (WGS) entry which is preliminary data.</text>
</comment>
<evidence type="ECO:0000256" key="1">
    <source>
        <dbReference type="SAM" id="MobiDB-lite"/>
    </source>
</evidence>
<sequence>MTVRYGTSILSLVALSALAACAPKVPDSGAGVGFNSYSDYQARQDQRDQQLGGSGLPAPATVSSAPLSALPDDPDSAERLAAETAAALNSGRTPLEASPSNPAPVAVNAAGISQENNFEQVSELRSIESDAAAIARNRAQYVVIQPTELPRRSGDGGPNIVEYALRTTNPKGVSLYRRSALSLQNHERNCAQYASADQAQIEFLSRGGPQRDRLALDPDGDGFACDWDPRSFRAAVRN</sequence>
<keyword evidence="2" id="KW-0732">Signal</keyword>
<evidence type="ECO:0000313" key="3">
    <source>
        <dbReference type="EMBL" id="MFD1193218.1"/>
    </source>
</evidence>
<name>A0ABW3T861_9RHOB</name>
<dbReference type="RefSeq" id="WP_380788270.1">
    <property type="nucleotide sequence ID" value="NZ_JBHTKR010000001.1"/>
</dbReference>
<evidence type="ECO:0000313" key="4">
    <source>
        <dbReference type="Proteomes" id="UP001597151"/>
    </source>
</evidence>
<gene>
    <name evidence="3" type="ORF">ACFQ3C_00865</name>
</gene>
<organism evidence="3 4">
    <name type="scientific">Seohaeicola saemankumensis</name>
    <dbReference type="NCBI Taxonomy" id="481181"/>
    <lineage>
        <taxon>Bacteria</taxon>
        <taxon>Pseudomonadati</taxon>
        <taxon>Pseudomonadota</taxon>
        <taxon>Alphaproteobacteria</taxon>
        <taxon>Rhodobacterales</taxon>
        <taxon>Roseobacteraceae</taxon>
        <taxon>Seohaeicola</taxon>
    </lineage>
</organism>
<accession>A0ABW3T861</accession>
<reference evidence="4" key="1">
    <citation type="journal article" date="2019" name="Int. J. Syst. Evol. Microbiol.">
        <title>The Global Catalogue of Microorganisms (GCM) 10K type strain sequencing project: providing services to taxonomists for standard genome sequencing and annotation.</title>
        <authorList>
            <consortium name="The Broad Institute Genomics Platform"/>
            <consortium name="The Broad Institute Genome Sequencing Center for Infectious Disease"/>
            <person name="Wu L."/>
            <person name="Ma J."/>
        </authorList>
    </citation>
    <scope>NUCLEOTIDE SEQUENCE [LARGE SCALE GENOMIC DNA]</scope>
    <source>
        <strain evidence="4">CCUG 55328</strain>
    </source>
</reference>
<evidence type="ECO:0000256" key="2">
    <source>
        <dbReference type="SAM" id="SignalP"/>
    </source>
</evidence>
<dbReference type="Proteomes" id="UP001597151">
    <property type="component" value="Unassembled WGS sequence"/>
</dbReference>
<dbReference type="PROSITE" id="PS51257">
    <property type="entry name" value="PROKAR_LIPOPROTEIN"/>
    <property type="match status" value="1"/>
</dbReference>
<feature type="signal peptide" evidence="2">
    <location>
        <begin position="1"/>
        <end position="19"/>
    </location>
</feature>
<feature type="chain" id="PRO_5045536489" description="Excalibur calcium-binding domain-containing protein" evidence="2">
    <location>
        <begin position="20"/>
        <end position="238"/>
    </location>
</feature>
<protein>
    <recommendedName>
        <fullName evidence="5">Excalibur calcium-binding domain-containing protein</fullName>
    </recommendedName>
</protein>